<sequence length="182" mass="20166">MASYRCTPRMEARCLRHRRRRLRRSGVLARHIVSVHGDFADGLAGSVHRIGDGRRVPAVDGAQLARFDNVPVQDRVALDGQHLPGGHLDGHQAPEQGQDERGRVLAQPGDSAALDQIVVHLGCASLGQIAGQIRDMRFVRARRSRVDRWWAAANVRNLDSLSRRAWARWSRSPIIDAAVAVV</sequence>
<gene>
    <name evidence="2" type="ORF">PBRA_006109</name>
</gene>
<dbReference type="AlphaFoldDB" id="A0A0G4IRV2"/>
<dbReference type="EMBL" id="CDSF01000082">
    <property type="protein sequence ID" value="CEO97995.1"/>
    <property type="molecule type" value="Genomic_DNA"/>
</dbReference>
<feature type="region of interest" description="Disordered" evidence="1">
    <location>
        <begin position="79"/>
        <end position="103"/>
    </location>
</feature>
<evidence type="ECO:0000256" key="1">
    <source>
        <dbReference type="SAM" id="MobiDB-lite"/>
    </source>
</evidence>
<name>A0A0G4IRV2_PLABS</name>
<proteinExistence type="predicted"/>
<reference evidence="2 3" key="1">
    <citation type="submission" date="2015-02" db="EMBL/GenBank/DDBJ databases">
        <authorList>
            <person name="Chooi Y.-H."/>
        </authorList>
    </citation>
    <scope>NUCLEOTIDE SEQUENCE [LARGE SCALE GENOMIC DNA]</scope>
    <source>
        <strain evidence="2">E3</strain>
    </source>
</reference>
<dbReference type="Proteomes" id="UP000039324">
    <property type="component" value="Unassembled WGS sequence"/>
</dbReference>
<evidence type="ECO:0000313" key="3">
    <source>
        <dbReference type="Proteomes" id="UP000039324"/>
    </source>
</evidence>
<organism evidence="2 3">
    <name type="scientific">Plasmodiophora brassicae</name>
    <name type="common">Clubroot disease agent</name>
    <dbReference type="NCBI Taxonomy" id="37360"/>
    <lineage>
        <taxon>Eukaryota</taxon>
        <taxon>Sar</taxon>
        <taxon>Rhizaria</taxon>
        <taxon>Endomyxa</taxon>
        <taxon>Phytomyxea</taxon>
        <taxon>Plasmodiophorida</taxon>
        <taxon>Plasmodiophoridae</taxon>
        <taxon>Plasmodiophora</taxon>
    </lineage>
</organism>
<feature type="compositionally biased region" description="Basic and acidic residues" evidence="1">
    <location>
        <begin position="88"/>
        <end position="103"/>
    </location>
</feature>
<keyword evidence="3" id="KW-1185">Reference proteome</keyword>
<evidence type="ECO:0000313" key="2">
    <source>
        <dbReference type="EMBL" id="CEO97995.1"/>
    </source>
</evidence>
<protein>
    <submittedName>
        <fullName evidence="2">Uncharacterized protein</fullName>
    </submittedName>
</protein>
<accession>A0A0G4IRV2</accession>